<proteinExistence type="inferred from homology"/>
<evidence type="ECO:0000256" key="4">
    <source>
        <dbReference type="ARBA" id="ARBA00023136"/>
    </source>
</evidence>
<comment type="subcellular location">
    <subcellularLocation>
        <location evidence="1">Cell outer membrane</location>
    </subcellularLocation>
</comment>
<dbReference type="InterPro" id="IPR011990">
    <property type="entry name" value="TPR-like_helical_dom_sf"/>
</dbReference>
<gene>
    <name evidence="9" type="ORF">HMPREF1536_01712</name>
</gene>
<dbReference type="PATRIC" id="fig|1203610.3.peg.1758"/>
<dbReference type="Proteomes" id="UP000033035">
    <property type="component" value="Unassembled WGS sequence"/>
</dbReference>
<dbReference type="Gene3D" id="1.25.40.390">
    <property type="match status" value="1"/>
</dbReference>
<dbReference type="CDD" id="cd08977">
    <property type="entry name" value="SusD"/>
    <property type="match status" value="1"/>
</dbReference>
<evidence type="ECO:0000256" key="5">
    <source>
        <dbReference type="ARBA" id="ARBA00023237"/>
    </source>
</evidence>
<feature type="chain" id="PRO_5002490464" description="RagB/SusD domain-containing protein" evidence="6">
    <location>
        <begin position="22"/>
        <end position="484"/>
    </location>
</feature>
<comment type="caution">
    <text evidence="9">The sequence shown here is derived from an EMBL/GenBank/DDBJ whole genome shotgun (WGS) entry which is preliminary data.</text>
</comment>
<sequence>MKQIIYILGASTLLSILPACSDFLEENPYGTVTPDTFYKTEQDAIMAGTSCYKQMNDPTNFWAPGLDAVGDMQSDDIFPFLGWTGFMPTYQFDENHEAVKGVWNAAYKGISRCNTCIDNVAPMEIQEKVKNEVLGQAHFIRAYWYFRLVRLYGGIPLVTREYTSLDDLYPERSSVDEVYKLILEDLMFASENLPLQWSSAEAGRVTKGTAMAHLSLVYLNMKNWQEAEKWAAEVMKLEEQGVYELLADYSAIHLEENENNKESILERQYSTEFSTNWRPVYFGPRGVNLARHAGYGWIQCSKSIVEEFEPGDKRFAATFFQDGEILTVGGKDLVYSGEMASAYGPTPHDVKKGNLYYGDVRQIGINTIVMRYAEVILFRAEALNELGRTSEAIPLLKRIRDRAGLETKASYSQDEMRKAIRHERRVEFAFEDIRGWDIIRWGIQDEVMSGIPGSKWVKGKCELWPLPAFVLDENPNIKENNPGW</sequence>
<feature type="domain" description="SusD-like N-terminal" evidence="8">
    <location>
        <begin position="95"/>
        <end position="219"/>
    </location>
</feature>
<reference evidence="9 10" key="1">
    <citation type="submission" date="2013-04" db="EMBL/GenBank/DDBJ databases">
        <title>The Genome Sequence of Parabacteroides gordonii DSM 23371.</title>
        <authorList>
            <consortium name="The Broad Institute Genomics Platform"/>
            <person name="Earl A."/>
            <person name="Ward D."/>
            <person name="Feldgarden M."/>
            <person name="Gevers D."/>
            <person name="Martens E."/>
            <person name="Sakamoto M."/>
            <person name="Benno Y."/>
            <person name="Suzuki N."/>
            <person name="Matsunaga N."/>
            <person name="Koshihara K."/>
            <person name="Seki M."/>
            <person name="Komiya H."/>
            <person name="Walker B."/>
            <person name="Young S."/>
            <person name="Zeng Q."/>
            <person name="Gargeya S."/>
            <person name="Fitzgerald M."/>
            <person name="Haas B."/>
            <person name="Abouelleil A."/>
            <person name="Allen A.W."/>
            <person name="Alvarado L."/>
            <person name="Arachchi H.M."/>
            <person name="Berlin A.M."/>
            <person name="Chapman S.B."/>
            <person name="Gainer-Dewar J."/>
            <person name="Goldberg J."/>
            <person name="Griggs A."/>
            <person name="Gujja S."/>
            <person name="Hansen M."/>
            <person name="Howarth C."/>
            <person name="Imamovic A."/>
            <person name="Ireland A."/>
            <person name="Larimer J."/>
            <person name="McCowan C."/>
            <person name="Murphy C."/>
            <person name="Pearson M."/>
            <person name="Poon T.W."/>
            <person name="Priest M."/>
            <person name="Roberts A."/>
            <person name="Saif S."/>
            <person name="Shea T."/>
            <person name="Sisk P."/>
            <person name="Sykes S."/>
            <person name="Wortman J."/>
            <person name="Nusbaum C."/>
            <person name="Birren B."/>
        </authorList>
    </citation>
    <scope>NUCLEOTIDE SEQUENCE [LARGE SCALE GENOMIC DNA]</scope>
    <source>
        <strain evidence="9 10">MS-1</strain>
    </source>
</reference>
<evidence type="ECO:0000313" key="9">
    <source>
        <dbReference type="EMBL" id="KKB57903.1"/>
    </source>
</evidence>
<organism evidence="9 10">
    <name type="scientific">Parabacteroides gordonii MS-1 = DSM 23371</name>
    <dbReference type="NCBI Taxonomy" id="1203610"/>
    <lineage>
        <taxon>Bacteria</taxon>
        <taxon>Pseudomonadati</taxon>
        <taxon>Bacteroidota</taxon>
        <taxon>Bacteroidia</taxon>
        <taxon>Bacteroidales</taxon>
        <taxon>Tannerellaceae</taxon>
        <taxon>Parabacteroides</taxon>
    </lineage>
</organism>
<keyword evidence="10" id="KW-1185">Reference proteome</keyword>
<dbReference type="InterPro" id="IPR033985">
    <property type="entry name" value="SusD-like_N"/>
</dbReference>
<dbReference type="STRING" id="1203610.HMPREF1536_01712"/>
<dbReference type="Pfam" id="PF07980">
    <property type="entry name" value="SusD_RagB"/>
    <property type="match status" value="1"/>
</dbReference>
<comment type="similarity">
    <text evidence="2">Belongs to the SusD family.</text>
</comment>
<keyword evidence="5" id="KW-0998">Cell outer membrane</keyword>
<dbReference type="HOGENOM" id="CLU_015553_1_4_10"/>
<feature type="signal peptide" evidence="6">
    <location>
        <begin position="1"/>
        <end position="21"/>
    </location>
</feature>
<evidence type="ECO:0000259" key="8">
    <source>
        <dbReference type="Pfam" id="PF14322"/>
    </source>
</evidence>
<dbReference type="RefSeq" id="WP_028726603.1">
    <property type="nucleotide sequence ID" value="NZ_AUAE01000009.1"/>
</dbReference>
<keyword evidence="4" id="KW-0472">Membrane</keyword>
<keyword evidence="3 6" id="KW-0732">Signal</keyword>
<dbReference type="InterPro" id="IPR012944">
    <property type="entry name" value="SusD_RagB_dom"/>
</dbReference>
<evidence type="ECO:0000256" key="3">
    <source>
        <dbReference type="ARBA" id="ARBA00022729"/>
    </source>
</evidence>
<accession>A0A0F5JJF7</accession>
<dbReference type="AlphaFoldDB" id="A0A0F5JJF7"/>
<dbReference type="GO" id="GO:0009279">
    <property type="term" value="C:cell outer membrane"/>
    <property type="evidence" value="ECO:0007669"/>
    <property type="project" value="UniProtKB-SubCell"/>
</dbReference>
<name>A0A0F5JJF7_9BACT</name>
<evidence type="ECO:0000256" key="1">
    <source>
        <dbReference type="ARBA" id="ARBA00004442"/>
    </source>
</evidence>
<evidence type="ECO:0000313" key="10">
    <source>
        <dbReference type="Proteomes" id="UP000033035"/>
    </source>
</evidence>
<evidence type="ECO:0000256" key="2">
    <source>
        <dbReference type="ARBA" id="ARBA00006275"/>
    </source>
</evidence>
<evidence type="ECO:0000256" key="6">
    <source>
        <dbReference type="SAM" id="SignalP"/>
    </source>
</evidence>
<feature type="domain" description="RagB/SusD" evidence="7">
    <location>
        <begin position="301"/>
        <end position="484"/>
    </location>
</feature>
<protein>
    <recommendedName>
        <fullName evidence="11">RagB/SusD domain-containing protein</fullName>
    </recommendedName>
</protein>
<dbReference type="EMBL" id="AQHW01000011">
    <property type="protein sequence ID" value="KKB57903.1"/>
    <property type="molecule type" value="Genomic_DNA"/>
</dbReference>
<evidence type="ECO:0000259" key="7">
    <source>
        <dbReference type="Pfam" id="PF07980"/>
    </source>
</evidence>
<evidence type="ECO:0008006" key="11">
    <source>
        <dbReference type="Google" id="ProtNLM"/>
    </source>
</evidence>
<dbReference type="SUPFAM" id="SSF48452">
    <property type="entry name" value="TPR-like"/>
    <property type="match status" value="1"/>
</dbReference>
<dbReference type="Pfam" id="PF14322">
    <property type="entry name" value="SusD-like_3"/>
    <property type="match status" value="1"/>
</dbReference>